<evidence type="ECO:0000313" key="2">
    <source>
        <dbReference type="Proteomes" id="UP001057402"/>
    </source>
</evidence>
<comment type="caution">
    <text evidence="1">The sequence shown here is derived from an EMBL/GenBank/DDBJ whole genome shotgun (WGS) entry which is preliminary data.</text>
</comment>
<evidence type="ECO:0000313" key="1">
    <source>
        <dbReference type="EMBL" id="KAI4368653.1"/>
    </source>
</evidence>
<sequence length="178" mass="20080">MIPSTHSSSSAGQSLFQTEICSSSVSFLITPWISSNPRRNHRTLLLPAVQLILAPQAPIVLQTTKGPPFFPCSRTQELAPFRYKWFTHMWSLVQLLLGLLQTQDRVRSPDGESFLRMHSRTRSGRSKNEKVGLAVSRCESLLAMSFSSKVVIVIGKEFLTKAEDYLRSERSRVWPGQC</sequence>
<dbReference type="Proteomes" id="UP001057402">
    <property type="component" value="Chromosome 5"/>
</dbReference>
<accession>A0ACB9QPR0</accession>
<protein>
    <submittedName>
        <fullName evidence="1">Uncharacterized protein</fullName>
    </submittedName>
</protein>
<dbReference type="EMBL" id="CM042884">
    <property type="protein sequence ID" value="KAI4368653.1"/>
    <property type="molecule type" value="Genomic_DNA"/>
</dbReference>
<name>A0ACB9QPR0_9MYRT</name>
<reference evidence="2" key="1">
    <citation type="journal article" date="2023" name="Front. Plant Sci.">
        <title>Chromosomal-level genome assembly of Melastoma candidum provides insights into trichome evolution.</title>
        <authorList>
            <person name="Zhong Y."/>
            <person name="Wu W."/>
            <person name="Sun C."/>
            <person name="Zou P."/>
            <person name="Liu Y."/>
            <person name="Dai S."/>
            <person name="Zhou R."/>
        </authorList>
    </citation>
    <scope>NUCLEOTIDE SEQUENCE [LARGE SCALE GENOMIC DNA]</scope>
</reference>
<keyword evidence="2" id="KW-1185">Reference proteome</keyword>
<proteinExistence type="predicted"/>
<organism evidence="1 2">
    <name type="scientific">Melastoma candidum</name>
    <dbReference type="NCBI Taxonomy" id="119954"/>
    <lineage>
        <taxon>Eukaryota</taxon>
        <taxon>Viridiplantae</taxon>
        <taxon>Streptophyta</taxon>
        <taxon>Embryophyta</taxon>
        <taxon>Tracheophyta</taxon>
        <taxon>Spermatophyta</taxon>
        <taxon>Magnoliopsida</taxon>
        <taxon>eudicotyledons</taxon>
        <taxon>Gunneridae</taxon>
        <taxon>Pentapetalae</taxon>
        <taxon>rosids</taxon>
        <taxon>malvids</taxon>
        <taxon>Myrtales</taxon>
        <taxon>Melastomataceae</taxon>
        <taxon>Melastomatoideae</taxon>
        <taxon>Melastomateae</taxon>
        <taxon>Melastoma</taxon>
    </lineage>
</organism>
<gene>
    <name evidence="1" type="ORF">MLD38_017188</name>
</gene>